<protein>
    <submittedName>
        <fullName evidence="3">DUF4350 domain-containing protein</fullName>
    </submittedName>
</protein>
<dbReference type="EMBL" id="JBHSGW010000004">
    <property type="protein sequence ID" value="MFC4739756.1"/>
    <property type="molecule type" value="Genomic_DNA"/>
</dbReference>
<keyword evidence="1" id="KW-0812">Transmembrane</keyword>
<evidence type="ECO:0000256" key="1">
    <source>
        <dbReference type="SAM" id="Phobius"/>
    </source>
</evidence>
<gene>
    <name evidence="3" type="ORF">ACFO3U_07080</name>
</gene>
<keyword evidence="1" id="KW-1133">Transmembrane helix</keyword>
<dbReference type="RefSeq" id="WP_379739790.1">
    <property type="nucleotide sequence ID" value="NZ_JBHSGW010000004.1"/>
</dbReference>
<dbReference type="InterPro" id="IPR025646">
    <property type="entry name" value="DUF4350"/>
</dbReference>
<keyword evidence="1" id="KW-0472">Membrane</keyword>
<accession>A0ABV9P566</accession>
<reference evidence="4" key="1">
    <citation type="journal article" date="2019" name="Int. J. Syst. Evol. Microbiol.">
        <title>The Global Catalogue of Microorganisms (GCM) 10K type strain sequencing project: providing services to taxonomists for standard genome sequencing and annotation.</title>
        <authorList>
            <consortium name="The Broad Institute Genomics Platform"/>
            <consortium name="The Broad Institute Genome Sequencing Center for Infectious Disease"/>
            <person name="Wu L."/>
            <person name="Ma J."/>
        </authorList>
    </citation>
    <scope>NUCLEOTIDE SEQUENCE [LARGE SCALE GENOMIC DNA]</scope>
    <source>
        <strain evidence="4">CCUG 50349</strain>
    </source>
</reference>
<keyword evidence="4" id="KW-1185">Reference proteome</keyword>
<proteinExistence type="predicted"/>
<organism evidence="3 4">
    <name type="scientific">Flavobacterium ponti</name>
    <dbReference type="NCBI Taxonomy" id="665133"/>
    <lineage>
        <taxon>Bacteria</taxon>
        <taxon>Pseudomonadati</taxon>
        <taxon>Bacteroidota</taxon>
        <taxon>Flavobacteriia</taxon>
        <taxon>Flavobacteriales</taxon>
        <taxon>Flavobacteriaceae</taxon>
        <taxon>Flavobacterium</taxon>
    </lineage>
</organism>
<dbReference type="Proteomes" id="UP001595885">
    <property type="component" value="Unassembled WGS sequence"/>
</dbReference>
<evidence type="ECO:0000259" key="2">
    <source>
        <dbReference type="Pfam" id="PF14258"/>
    </source>
</evidence>
<feature type="domain" description="DUF4350" evidence="2">
    <location>
        <begin position="75"/>
        <end position="230"/>
    </location>
</feature>
<evidence type="ECO:0000313" key="4">
    <source>
        <dbReference type="Proteomes" id="UP001595885"/>
    </source>
</evidence>
<sequence>MNKSLKIYIFILVLILIGILFVDANRPKPINWTPTFALNDKIPFGLYVFSQESENLFSNQKITKINATPYEYFYDKYDYEDSTYTVKGDILYINEDFTIDDSSVDELFYYASRGNDVFISSTFFSKSLKDTLGFEIETSNIFMDSFALNVSNKNLNPKDYYYSKGVSTKYFSKIDTTNTVVLGHQNSTKENLTNFIKVPYKSGNFYLHTQPIVFTNYYMLKDKNHEYVEQISSYLNQDKVYWFAKSYNNSELNQSIMRYILSQSSLKWAWYISLISILIFIVFNAKRKQRVIPIVQSLRNTTVDFTKTIGNLYYQEGNHKNIIDKKIIYFLEKIRNEYLIDTTELDATFTNRYQHKSGHKKEDIATLVQLINHLRRKEVCNESDIVTLNLAIEKLNHK</sequence>
<comment type="caution">
    <text evidence="3">The sequence shown here is derived from an EMBL/GenBank/DDBJ whole genome shotgun (WGS) entry which is preliminary data.</text>
</comment>
<dbReference type="Pfam" id="PF14258">
    <property type="entry name" value="DUF4350"/>
    <property type="match status" value="1"/>
</dbReference>
<feature type="transmembrane region" description="Helical" evidence="1">
    <location>
        <begin position="268"/>
        <end position="285"/>
    </location>
</feature>
<name>A0ABV9P566_9FLAO</name>
<evidence type="ECO:0000313" key="3">
    <source>
        <dbReference type="EMBL" id="MFC4739756.1"/>
    </source>
</evidence>